<feature type="transmembrane region" description="Helical" evidence="7">
    <location>
        <begin position="239"/>
        <end position="260"/>
    </location>
</feature>
<proteinExistence type="predicted"/>
<feature type="transmembrane region" description="Helical" evidence="7">
    <location>
        <begin position="88"/>
        <end position="107"/>
    </location>
</feature>
<organism evidence="9 10">
    <name type="scientific">Kutzneria kofuensis</name>
    <dbReference type="NCBI Taxonomy" id="103725"/>
    <lineage>
        <taxon>Bacteria</taxon>
        <taxon>Bacillati</taxon>
        <taxon>Actinomycetota</taxon>
        <taxon>Actinomycetes</taxon>
        <taxon>Pseudonocardiales</taxon>
        <taxon>Pseudonocardiaceae</taxon>
        <taxon>Kutzneria</taxon>
    </lineage>
</organism>
<keyword evidence="2" id="KW-0813">Transport</keyword>
<evidence type="ECO:0000256" key="1">
    <source>
        <dbReference type="ARBA" id="ARBA00004651"/>
    </source>
</evidence>
<keyword evidence="5 7" id="KW-1133">Transmembrane helix</keyword>
<dbReference type="InterPro" id="IPR004638">
    <property type="entry name" value="EmrB-like"/>
</dbReference>
<evidence type="ECO:0000256" key="2">
    <source>
        <dbReference type="ARBA" id="ARBA00022448"/>
    </source>
</evidence>
<feature type="transmembrane region" description="Helical" evidence="7">
    <location>
        <begin position="417"/>
        <end position="434"/>
    </location>
</feature>
<feature type="transmembrane region" description="Helical" evidence="7">
    <location>
        <begin position="215"/>
        <end position="233"/>
    </location>
</feature>
<keyword evidence="6 7" id="KW-0472">Membrane</keyword>
<evidence type="ECO:0000256" key="3">
    <source>
        <dbReference type="ARBA" id="ARBA00022475"/>
    </source>
</evidence>
<dbReference type="SUPFAM" id="SSF103473">
    <property type="entry name" value="MFS general substrate transporter"/>
    <property type="match status" value="1"/>
</dbReference>
<name>A0A7W9KCU3_9PSEU</name>
<keyword evidence="4 7" id="KW-0812">Transmembrane</keyword>
<feature type="transmembrane region" description="Helical" evidence="7">
    <location>
        <begin position="150"/>
        <end position="169"/>
    </location>
</feature>
<dbReference type="RefSeq" id="WP_184859593.1">
    <property type="nucleotide sequence ID" value="NZ_BAAAWY010000065.1"/>
</dbReference>
<dbReference type="GO" id="GO:0005886">
    <property type="term" value="C:plasma membrane"/>
    <property type="evidence" value="ECO:0007669"/>
    <property type="project" value="UniProtKB-SubCell"/>
</dbReference>
<dbReference type="NCBIfam" id="TIGR00711">
    <property type="entry name" value="efflux_EmrB"/>
    <property type="match status" value="1"/>
</dbReference>
<feature type="transmembrane region" description="Helical" evidence="7">
    <location>
        <begin position="60"/>
        <end position="76"/>
    </location>
</feature>
<dbReference type="InterPro" id="IPR020846">
    <property type="entry name" value="MFS_dom"/>
</dbReference>
<keyword evidence="10" id="KW-1185">Reference proteome</keyword>
<feature type="transmembrane region" description="Helical" evidence="7">
    <location>
        <begin position="113"/>
        <end position="138"/>
    </location>
</feature>
<dbReference type="EMBL" id="JACHIR010000001">
    <property type="protein sequence ID" value="MBB5890252.1"/>
    <property type="molecule type" value="Genomic_DNA"/>
</dbReference>
<evidence type="ECO:0000256" key="4">
    <source>
        <dbReference type="ARBA" id="ARBA00022692"/>
    </source>
</evidence>
<keyword evidence="3" id="KW-1003">Cell membrane</keyword>
<feature type="transmembrane region" description="Helical" evidence="7">
    <location>
        <begin position="344"/>
        <end position="361"/>
    </location>
</feature>
<sequence length="466" mass="46991">MSLTSSAQPPDATGLRTPGPAVAVVACLAQFMVVLDALIVQVALPSMRDGLGMSAGQQQWVINAYLLLFGGLLLLGGRAADLFGRKRVFLAGLGVFTLFSLLGGLALSGPMLIAARALQGVGAAMLAPAPIALITAVYTEPAARTKAMSIWSAATTLAGSIAVLLGGALTDSLGWRWVLLVNVPIGIALFAVSLRALPALEPPASSRPRTLDVPGALTATIGLGALVLGVGNAENTPWSSPQVCLPLIIAVVLLTVFVLLESRVAQPLVRLAVFRVRSLSVGNVIMMVAGALTTCSVYFISLYLQGVQHYSALSSGLAILPMTIAIALASLFARKLVGLVGPKTTLIAGALVAAAGLLWQARFSADSPYLTEILGPTVLIGLGLGTAVLPITMAAMTGVPPTDAGLASALMNTSRQVGGSIGVAALSTVAAAMADATAGYGAALLTAGVLAVAIAVLAVGLPKAAK</sequence>
<dbReference type="InterPro" id="IPR011701">
    <property type="entry name" value="MFS"/>
</dbReference>
<dbReference type="Gene3D" id="1.20.1720.10">
    <property type="entry name" value="Multidrug resistance protein D"/>
    <property type="match status" value="1"/>
</dbReference>
<dbReference type="PROSITE" id="PS00216">
    <property type="entry name" value="SUGAR_TRANSPORT_1"/>
    <property type="match status" value="1"/>
</dbReference>
<evidence type="ECO:0000256" key="5">
    <source>
        <dbReference type="ARBA" id="ARBA00022989"/>
    </source>
</evidence>
<evidence type="ECO:0000259" key="8">
    <source>
        <dbReference type="PROSITE" id="PS50850"/>
    </source>
</evidence>
<dbReference type="Proteomes" id="UP000585638">
    <property type="component" value="Unassembled WGS sequence"/>
</dbReference>
<reference evidence="9 10" key="1">
    <citation type="submission" date="2020-08" db="EMBL/GenBank/DDBJ databases">
        <title>Sequencing the genomes of 1000 actinobacteria strains.</title>
        <authorList>
            <person name="Klenk H.-P."/>
        </authorList>
    </citation>
    <scope>NUCLEOTIDE SEQUENCE [LARGE SCALE GENOMIC DNA]</scope>
    <source>
        <strain evidence="9 10">DSM 43851</strain>
    </source>
</reference>
<dbReference type="PANTHER" id="PTHR42718:SF46">
    <property type="entry name" value="BLR6921 PROTEIN"/>
    <property type="match status" value="1"/>
</dbReference>
<dbReference type="Pfam" id="PF07690">
    <property type="entry name" value="MFS_1"/>
    <property type="match status" value="1"/>
</dbReference>
<dbReference type="PANTHER" id="PTHR42718">
    <property type="entry name" value="MAJOR FACILITATOR SUPERFAMILY MULTIDRUG TRANSPORTER MFSC"/>
    <property type="match status" value="1"/>
</dbReference>
<feature type="transmembrane region" description="Helical" evidence="7">
    <location>
        <begin position="310"/>
        <end position="332"/>
    </location>
</feature>
<evidence type="ECO:0000256" key="7">
    <source>
        <dbReference type="SAM" id="Phobius"/>
    </source>
</evidence>
<gene>
    <name evidence="9" type="ORF">BJ998_001448</name>
</gene>
<feature type="transmembrane region" description="Helical" evidence="7">
    <location>
        <begin position="175"/>
        <end position="194"/>
    </location>
</feature>
<comment type="caution">
    <text evidence="9">The sequence shown here is derived from an EMBL/GenBank/DDBJ whole genome shotgun (WGS) entry which is preliminary data.</text>
</comment>
<comment type="subcellular location">
    <subcellularLocation>
        <location evidence="1">Cell membrane</location>
        <topology evidence="1">Multi-pass membrane protein</topology>
    </subcellularLocation>
</comment>
<protein>
    <submittedName>
        <fullName evidence="9">EmrB/QacA subfamily drug resistance transporter</fullName>
    </submittedName>
</protein>
<dbReference type="AlphaFoldDB" id="A0A7W9KCU3"/>
<feature type="transmembrane region" description="Helical" evidence="7">
    <location>
        <begin position="281"/>
        <end position="304"/>
    </location>
</feature>
<accession>A0A7W9KCU3</accession>
<feature type="transmembrane region" description="Helical" evidence="7">
    <location>
        <begin position="373"/>
        <end position="396"/>
    </location>
</feature>
<feature type="transmembrane region" description="Helical" evidence="7">
    <location>
        <begin position="440"/>
        <end position="461"/>
    </location>
</feature>
<evidence type="ECO:0000313" key="10">
    <source>
        <dbReference type="Proteomes" id="UP000585638"/>
    </source>
</evidence>
<dbReference type="InterPro" id="IPR005829">
    <property type="entry name" value="Sugar_transporter_CS"/>
</dbReference>
<feature type="transmembrane region" description="Helical" evidence="7">
    <location>
        <begin position="21"/>
        <end position="40"/>
    </location>
</feature>
<evidence type="ECO:0000256" key="6">
    <source>
        <dbReference type="ARBA" id="ARBA00023136"/>
    </source>
</evidence>
<dbReference type="PROSITE" id="PS50850">
    <property type="entry name" value="MFS"/>
    <property type="match status" value="1"/>
</dbReference>
<dbReference type="GO" id="GO:0022857">
    <property type="term" value="F:transmembrane transporter activity"/>
    <property type="evidence" value="ECO:0007669"/>
    <property type="project" value="InterPro"/>
</dbReference>
<evidence type="ECO:0000313" key="9">
    <source>
        <dbReference type="EMBL" id="MBB5890252.1"/>
    </source>
</evidence>
<feature type="domain" description="Major facilitator superfamily (MFS) profile" evidence="8">
    <location>
        <begin position="22"/>
        <end position="466"/>
    </location>
</feature>
<dbReference type="InterPro" id="IPR036259">
    <property type="entry name" value="MFS_trans_sf"/>
</dbReference>
<dbReference type="Gene3D" id="1.20.1250.20">
    <property type="entry name" value="MFS general substrate transporter like domains"/>
    <property type="match status" value="1"/>
</dbReference>